<gene>
    <name evidence="2" type="ORF">CWC46_01915</name>
    <name evidence="3" type="ORF">Ser39006_001915</name>
</gene>
<evidence type="ECO:0000313" key="3">
    <source>
        <dbReference type="EMBL" id="AUH06696.1"/>
    </source>
</evidence>
<reference evidence="3" key="2">
    <citation type="submission" date="2013-09" db="EMBL/GenBank/DDBJ databases">
        <authorList>
            <person name="Wang G."/>
            <person name="Yang Y."/>
            <person name="Su Y."/>
        </authorList>
    </citation>
    <scope>NUCLEOTIDE SEQUENCE</scope>
    <source>
        <strain evidence="3">ATCC 39006</strain>
    </source>
</reference>
<dbReference type="NCBIfam" id="NF004766">
    <property type="entry name" value="PRK06102.1"/>
    <property type="match status" value="1"/>
</dbReference>
<evidence type="ECO:0000313" key="2">
    <source>
        <dbReference type="EMBL" id="AUH02374.1"/>
    </source>
</evidence>
<organism evidence="3 4">
    <name type="scientific">Serratia sp. (strain ATCC 39006)</name>
    <name type="common">Prodigiosinella confusarubida</name>
    <dbReference type="NCBI Taxonomy" id="104623"/>
    <lineage>
        <taxon>Bacteria</taxon>
        <taxon>Pseudomonadati</taxon>
        <taxon>Pseudomonadota</taxon>
        <taxon>Gammaproteobacteria</taxon>
        <taxon>Enterobacterales</taxon>
        <taxon>Pectobacteriaceae</taxon>
        <taxon>Prodigiosinella</taxon>
    </lineage>
</organism>
<accession>A0A2I5TCT2</accession>
<dbReference type="PANTHER" id="PTHR11895:SF176">
    <property type="entry name" value="AMIDASE AMID-RELATED"/>
    <property type="match status" value="1"/>
</dbReference>
<name>A0A2I5TCT2_SERS3</name>
<reference evidence="3" key="4">
    <citation type="submission" date="2017-11" db="EMBL/GenBank/DDBJ databases">
        <title>Complete genome sequence of Serratia sp. ATCC 39006.</title>
        <authorList>
            <person name="Hampton H.G."/>
            <person name="Jackson S.A."/>
            <person name="Jauregui R."/>
            <person name="Poulter G.T.M."/>
            <person name="Salmond G.P.C."/>
            <person name="Fineran P.C."/>
        </authorList>
    </citation>
    <scope>NUCLEOTIDE SEQUENCE</scope>
    <source>
        <strain evidence="3">ATCC 39006</strain>
    </source>
</reference>
<reference evidence="3 4" key="1">
    <citation type="journal article" date="2013" name="Genome Announc.">
        <title>Draft genome sequence of Serratia sp. strain ATCC 39006, a model bacterium for analysis of the biosynthesis and regulation of prodigiosin, a carbapenem, and gas vesicles.</title>
        <authorList>
            <person name="Fineran P.C."/>
            <person name="Iglesias Cans M.C."/>
            <person name="Ramsay J.P."/>
            <person name="Wilf N.M."/>
            <person name="Cossyleon D."/>
            <person name="McNeil M.B."/>
            <person name="Williamson N.R."/>
            <person name="Monson R.E."/>
            <person name="Becher S.A."/>
            <person name="Stanton J.A."/>
            <person name="Brugger K."/>
            <person name="Brown S.D."/>
            <person name="Salmond G.P."/>
        </authorList>
    </citation>
    <scope>NUCLEOTIDE SEQUENCE [LARGE SCALE GENOMIC DNA]</scope>
    <source>
        <strain evidence="3">ATCC 39006</strain>
        <strain evidence="4">ATCC 39006 / SC 11482</strain>
    </source>
</reference>
<keyword evidence="4" id="KW-1185">Reference proteome</keyword>
<dbReference type="KEGG" id="serq:CWC46_01915"/>
<reference evidence="2 5" key="3">
    <citation type="submission" date="2017-11" db="EMBL/GenBank/DDBJ databases">
        <title>Complete genome sequence of Serratia sp. ATCC 39006 LacA.</title>
        <authorList>
            <person name="Hampton H.G."/>
            <person name="Jackson S.A."/>
            <person name="Jauregui R."/>
            <person name="Poulter G.T.M."/>
            <person name="Salmond G.P.C."/>
            <person name="Fineran P.C."/>
        </authorList>
    </citation>
    <scope>NUCLEOTIDE SEQUENCE [LARGE SCALE GENOMIC DNA]</scope>
    <source>
        <strain evidence="2 5">ATCC 39006</strain>
    </source>
</reference>
<dbReference type="SUPFAM" id="SSF75304">
    <property type="entry name" value="Amidase signature (AS) enzymes"/>
    <property type="match status" value="1"/>
</dbReference>
<dbReference type="GO" id="GO:0003824">
    <property type="term" value="F:catalytic activity"/>
    <property type="evidence" value="ECO:0007669"/>
    <property type="project" value="InterPro"/>
</dbReference>
<feature type="domain" description="Amidase" evidence="1">
    <location>
        <begin position="33"/>
        <end position="437"/>
    </location>
</feature>
<evidence type="ECO:0000313" key="4">
    <source>
        <dbReference type="Proteomes" id="UP000017700"/>
    </source>
</evidence>
<dbReference type="KEGG" id="sera:Ser39006_001915"/>
<protein>
    <submittedName>
        <fullName evidence="3">Amidase</fullName>
    </submittedName>
</protein>
<dbReference type="Pfam" id="PF01425">
    <property type="entry name" value="Amidase"/>
    <property type="match status" value="1"/>
</dbReference>
<dbReference type="OrthoDB" id="9811471at2"/>
<dbReference type="PANTHER" id="PTHR11895">
    <property type="entry name" value="TRANSAMIDASE"/>
    <property type="match status" value="1"/>
</dbReference>
<dbReference type="Proteomes" id="UP000233778">
    <property type="component" value="Chromosome"/>
</dbReference>
<evidence type="ECO:0000313" key="5">
    <source>
        <dbReference type="Proteomes" id="UP000233778"/>
    </source>
</evidence>
<dbReference type="EMBL" id="CP025085">
    <property type="protein sequence ID" value="AUH02374.1"/>
    <property type="molecule type" value="Genomic_DNA"/>
</dbReference>
<dbReference type="InterPro" id="IPR000120">
    <property type="entry name" value="Amidase"/>
</dbReference>
<dbReference type="Gene3D" id="3.90.1300.10">
    <property type="entry name" value="Amidase signature (AS) domain"/>
    <property type="match status" value="1"/>
</dbReference>
<sequence length="470" mass="50254">MSRGNVDACQLAAFFRTGTLSPSSLAEKLLSAAAQVPEMFIALTPERARKEAAASTLRWKQGQPLSTLDGVPVAWKDLFDVKGTITTAGSATRLAIPPAEEDASLVKQLSQAGLVTIGKTNLSEFAFSGLGLNPHFGTPSILDNQNLRHAPGGSSSGSALAVAAGIVPLAMGTDTAGSIRIPAAFNGLIGFRSSRHRYAISGVFPLAASLDTLGPLCRSVRDALALDAILCPRQYQTPCQTTTPLTLRVDSTLLNAADTEPAVRENLYLSLDKLATTGVTIDLRPVTALHEALAWIADRGWPGAREAYLLHKQRLDSPAADLMDPRVRTRLLGARHLSPEMVSDFLQCRSDWQKNMAEELGNSLLVTPTVSHTAPTLLPLETDNELFARTNFTTLRLTMPGSLLDMPGITLPTGKDQRGLATSMLLSLPSRQDSRLLLAARDIEQALGLSPIIPYPHSGDITTVIPSYLQ</sequence>
<evidence type="ECO:0000259" key="1">
    <source>
        <dbReference type="Pfam" id="PF01425"/>
    </source>
</evidence>
<dbReference type="Proteomes" id="UP000017700">
    <property type="component" value="Chromosome"/>
</dbReference>
<dbReference type="AlphaFoldDB" id="A0A2I5TCT2"/>
<proteinExistence type="predicted"/>
<dbReference type="InterPro" id="IPR023631">
    <property type="entry name" value="Amidase_dom"/>
</dbReference>
<dbReference type="EMBL" id="CP025084">
    <property type="protein sequence ID" value="AUH06696.1"/>
    <property type="molecule type" value="Genomic_DNA"/>
</dbReference>
<dbReference type="STRING" id="104623.Ser39006_00573"/>
<dbReference type="InterPro" id="IPR036928">
    <property type="entry name" value="AS_sf"/>
</dbReference>